<protein>
    <submittedName>
        <fullName evidence="2">Uncharacterized protein</fullName>
    </submittedName>
</protein>
<dbReference type="OrthoDB" id="410701at2759"/>
<name>A0A2C5ZQQ9_9HYPO</name>
<dbReference type="Proteomes" id="UP000224854">
    <property type="component" value="Unassembled WGS sequence"/>
</dbReference>
<evidence type="ECO:0000256" key="1">
    <source>
        <dbReference type="SAM" id="MobiDB-lite"/>
    </source>
</evidence>
<accession>A0A2C5ZQQ9</accession>
<dbReference type="AlphaFoldDB" id="A0A2C5ZQQ9"/>
<sequence length="855" mass="97591">MSRNFDLTPPLAETTQAQLQTFEEPEVVYLPLANSLIAPLLLHHVLGGKPNAWFWKQQVARSRCPKAHILLLQMFLRHEESCGWRSIRVQEQLPTQGEWDIVLDRLKTNGCLETLRECHHVISGSTDDEKCQRLVEMKTRAPWFLVNYVLRSSAKIESVSTLNSLIQASCSFCNITYGGSEIYLFPRPTPGLRRKPRADNRRFLAVMQLLAYQCGRVEPRLIVELSKVAARYIADLSVRGGEKRRFQNQGLLFNSLLKLFRRPSKTLPVHNLAPNAYFWEAQRIQLAESSRLEKPLLINLAGFRHLREVLAGQEKDGTESRSSIRHAPTWPPYLQDIDGSDEDTDSQDNWSRTIRAGMLMQEAGFEKEEQDYALDVLQGMASDGSPTIQQRNLLRNRPPRPWEASIKATRNIEEAWQRFQNPPSRGSLPGLEEYAAMFEKMVMREAGPDDQVLPGDKALTFAPHHEASLTDFERARRKAPSLEQLYSKMLRQGLEPSGLCLRILVSHAQDLATAHKYLNDSYEGRQALEYLLSGDVDKVDHSKISSSLFAAYVKVAMEPEEKSAGARVVRLVRLASRREGDNCRWTAHTWRIFLKKLWWNYKSVGMSYAQSLELLQTCAERVEYYCGPMVSTLIQFSKSTRKATARRLKRLTANCKLVGYRAEDPWQLLSRYPEDPRIPDPDTATRPTLDKAVDGMQAMFTRLVEREAQVGRILGQDEVKPLDYMACRNDPVRSEHAFEYLMSLAVVGRYNEMVKVLLWLAQQWSQDEVAQALSNLDEIPPYADFTDVVCGFRLVASPMLEDHVNESVQRVVSSTGAGWAWPDDATVLAWADSHDAVDYPYMGTLRDLMDMKRHC</sequence>
<keyword evidence="3" id="KW-1185">Reference proteome</keyword>
<feature type="region of interest" description="Disordered" evidence="1">
    <location>
        <begin position="314"/>
        <end position="348"/>
    </location>
</feature>
<evidence type="ECO:0000313" key="2">
    <source>
        <dbReference type="EMBL" id="PHH82153.1"/>
    </source>
</evidence>
<reference evidence="2 3" key="1">
    <citation type="submission" date="2017-06" db="EMBL/GenBank/DDBJ databases">
        <title>Ant-infecting Ophiocordyceps genomes reveal a high diversity of potential behavioral manipulation genes and a possible major role for enterotoxins.</title>
        <authorList>
            <person name="De Bekker C."/>
            <person name="Evans H.C."/>
            <person name="Brachmann A."/>
            <person name="Hughes D.P."/>
        </authorList>
    </citation>
    <scope>NUCLEOTIDE SEQUENCE [LARGE SCALE GENOMIC DNA]</scope>
    <source>
        <strain evidence="2 3">1348a</strain>
    </source>
</reference>
<organism evidence="2 3">
    <name type="scientific">Ophiocordyceps australis</name>
    <dbReference type="NCBI Taxonomy" id="1399860"/>
    <lineage>
        <taxon>Eukaryota</taxon>
        <taxon>Fungi</taxon>
        <taxon>Dikarya</taxon>
        <taxon>Ascomycota</taxon>
        <taxon>Pezizomycotina</taxon>
        <taxon>Sordariomycetes</taxon>
        <taxon>Hypocreomycetidae</taxon>
        <taxon>Hypocreales</taxon>
        <taxon>Ophiocordycipitaceae</taxon>
        <taxon>Ophiocordyceps</taxon>
    </lineage>
</organism>
<dbReference type="EMBL" id="NJEU01000074">
    <property type="protein sequence ID" value="PHH82153.1"/>
    <property type="molecule type" value="Genomic_DNA"/>
</dbReference>
<proteinExistence type="predicted"/>
<gene>
    <name evidence="2" type="ORF">CDD82_6843</name>
</gene>
<evidence type="ECO:0000313" key="3">
    <source>
        <dbReference type="Proteomes" id="UP000224854"/>
    </source>
</evidence>
<comment type="caution">
    <text evidence="2">The sequence shown here is derived from an EMBL/GenBank/DDBJ whole genome shotgun (WGS) entry which is preliminary data.</text>
</comment>